<evidence type="ECO:0000313" key="2">
    <source>
        <dbReference type="EMBL" id="KEQ92889.1"/>
    </source>
</evidence>
<proteinExistence type="predicted"/>
<dbReference type="EMBL" id="KL584768">
    <property type="protein sequence ID" value="KEQ92889.1"/>
    <property type="molecule type" value="Genomic_DNA"/>
</dbReference>
<reference evidence="2 3" key="1">
    <citation type="journal article" date="2014" name="BMC Genomics">
        <title>Genome sequencing of four Aureobasidium pullulans varieties: biotechnological potential, stress tolerance, and description of new species.</title>
        <authorList>
            <person name="Gostin Ar C."/>
            <person name="Ohm R.A."/>
            <person name="Kogej T."/>
            <person name="Sonjak S."/>
            <person name="Turk M."/>
            <person name="Zajc J."/>
            <person name="Zalar P."/>
            <person name="Grube M."/>
            <person name="Sun H."/>
            <person name="Han J."/>
            <person name="Sharma A."/>
            <person name="Chiniquy J."/>
            <person name="Ngan C.Y."/>
            <person name="Lipzen A."/>
            <person name="Barry K."/>
            <person name="Grigoriev I.V."/>
            <person name="Gunde-Cimerman N."/>
        </authorList>
    </citation>
    <scope>NUCLEOTIDE SEQUENCE [LARGE SCALE GENOMIC DNA]</scope>
    <source>
        <strain evidence="2 3">EXF-2481</strain>
    </source>
</reference>
<gene>
    <name evidence="2" type="ORF">AUEXF2481DRAFT_364832</name>
</gene>
<dbReference type="RefSeq" id="XP_013341453.1">
    <property type="nucleotide sequence ID" value="XM_013485999.1"/>
</dbReference>
<evidence type="ECO:0000313" key="3">
    <source>
        <dbReference type="Proteomes" id="UP000030641"/>
    </source>
</evidence>
<dbReference type="AlphaFoldDB" id="A0A074YA73"/>
<feature type="region of interest" description="Disordered" evidence="1">
    <location>
        <begin position="129"/>
        <end position="204"/>
    </location>
</feature>
<accession>A0A074YA73</accession>
<sequence>MTYTFPTREPFRPSELELDMVAFMTEKLNITSPYRQCPPYGVPCPFGSTTLHLSARREKWWQMLEDLAWKERVMMQAYDAEQQQKREKDKAQTEQWMPCEQRKERKDSLIPAEKDEVVGTKGVAVKAEDASAASAVYDSDDEDAPPEQIAGVRTKKQRITVKDKDQAQKHEHKVRRVKPLGCLRSHARKGSGASTSSTKRSASG</sequence>
<feature type="compositionally biased region" description="Basic and acidic residues" evidence="1">
    <location>
        <begin position="160"/>
        <end position="169"/>
    </location>
</feature>
<feature type="region of interest" description="Disordered" evidence="1">
    <location>
        <begin position="84"/>
        <end position="107"/>
    </location>
</feature>
<dbReference type="Proteomes" id="UP000030641">
    <property type="component" value="Unassembled WGS sequence"/>
</dbReference>
<dbReference type="GeneID" id="25365574"/>
<dbReference type="OrthoDB" id="3940849at2759"/>
<name>A0A074YA73_AURSE</name>
<organism evidence="2 3">
    <name type="scientific">Aureobasidium subglaciale (strain EXF-2481)</name>
    <name type="common">Aureobasidium pullulans var. subglaciale</name>
    <dbReference type="NCBI Taxonomy" id="1043005"/>
    <lineage>
        <taxon>Eukaryota</taxon>
        <taxon>Fungi</taxon>
        <taxon>Dikarya</taxon>
        <taxon>Ascomycota</taxon>
        <taxon>Pezizomycotina</taxon>
        <taxon>Dothideomycetes</taxon>
        <taxon>Dothideomycetidae</taxon>
        <taxon>Dothideales</taxon>
        <taxon>Saccotheciaceae</taxon>
        <taxon>Aureobasidium</taxon>
    </lineage>
</organism>
<feature type="compositionally biased region" description="Polar residues" evidence="1">
    <location>
        <begin position="192"/>
        <end position="204"/>
    </location>
</feature>
<evidence type="ECO:0000256" key="1">
    <source>
        <dbReference type="SAM" id="MobiDB-lite"/>
    </source>
</evidence>
<keyword evidence="3" id="KW-1185">Reference proteome</keyword>
<dbReference type="HOGENOM" id="CLU_1309882_0_0_1"/>
<protein>
    <submittedName>
        <fullName evidence="2">Uncharacterized protein</fullName>
    </submittedName>
</protein>
<dbReference type="InParanoid" id="A0A074YA73"/>